<proteinExistence type="predicted"/>
<sequence length="25" mass="2813">MEKSTTKANQFFKRVVADCGPVIKD</sequence>
<evidence type="ECO:0000313" key="1">
    <source>
        <dbReference type="EMBL" id="APP92735.1"/>
    </source>
</evidence>
<reference evidence="1" key="1">
    <citation type="journal article" date="2016" name="Vet. Microbiol.">
        <title>Full genome analysis of Australian infectious bronchitis viruses suggests frequent recombination events between vaccine strains and multiple phylogenetically distant avian coronaviruses of unknown origin.</title>
        <authorList>
            <person name="Quinteros J.A."/>
            <person name="Lee S.W."/>
            <person name="Markham P.F."/>
            <person name="Noormohammadi A.H."/>
            <person name="Hartley C.A."/>
            <person name="Legione A.R."/>
            <person name="Coppo M.J."/>
            <person name="Vaz P.K."/>
            <person name="Browning G.F."/>
        </authorList>
    </citation>
    <scope>NUCLEOTIDE SEQUENCE</scope>
    <source>
        <strain evidence="1">Armidale A3</strain>
    </source>
</reference>
<dbReference type="OrthoDB" id="8130at10239"/>
<name>A0A1L5YN78_9GAMC</name>
<dbReference type="EMBL" id="KU556805">
    <property type="protein sequence ID" value="APP92735.1"/>
    <property type="molecule type" value="Genomic_RNA"/>
</dbReference>
<organism evidence="1">
    <name type="scientific">Infectious bronchitis virus</name>
    <dbReference type="NCBI Taxonomy" id="11120"/>
    <lineage>
        <taxon>Viruses</taxon>
        <taxon>Riboviria</taxon>
        <taxon>Orthornavirae</taxon>
        <taxon>Pisuviricota</taxon>
        <taxon>Pisoniviricetes</taxon>
        <taxon>Nidovirales</taxon>
        <taxon>Cornidovirineae</taxon>
        <taxon>Coronaviridae</taxon>
        <taxon>Orthocoronavirinae</taxon>
        <taxon>Gammacoronavirus</taxon>
        <taxon>Igacovirus</taxon>
        <taxon>Gammacoronavirus galli</taxon>
        <taxon>Avian coronavirus</taxon>
    </lineage>
</organism>
<protein>
    <submittedName>
        <fullName evidence="1">4c protein</fullName>
    </submittedName>
</protein>
<accession>A0A1L5YN78</accession>
<gene>
    <name evidence="1" type="ORF">IBVgp4</name>
</gene>